<dbReference type="GO" id="GO:0048188">
    <property type="term" value="C:Set1C/COMPASS complex"/>
    <property type="evidence" value="ECO:0007669"/>
    <property type="project" value="InterPro"/>
</dbReference>
<dbReference type="PANTHER" id="PTHR10598:SF0">
    <property type="entry name" value="SET1_ASH2 HISTONE METHYLTRANSFERASE COMPLEX SUBUNIT ASH2"/>
    <property type="match status" value="1"/>
</dbReference>
<protein>
    <submittedName>
        <fullName evidence="6">Concanavalin A-like lectin/glucanase domain-containing protein</fullName>
    </submittedName>
</protein>
<name>A0A1Y2HSP9_9FUNG</name>
<keyword evidence="7" id="KW-1185">Reference proteome</keyword>
<proteinExistence type="inferred from homology"/>
<reference evidence="6 7" key="1">
    <citation type="submission" date="2016-07" db="EMBL/GenBank/DDBJ databases">
        <title>Pervasive Adenine N6-methylation of Active Genes in Fungi.</title>
        <authorList>
            <consortium name="DOE Joint Genome Institute"/>
            <person name="Mondo S.J."/>
            <person name="Dannebaum R.O."/>
            <person name="Kuo R.C."/>
            <person name="Labutti K."/>
            <person name="Haridas S."/>
            <person name="Kuo A."/>
            <person name="Salamov A."/>
            <person name="Ahrendt S.R."/>
            <person name="Lipzen A."/>
            <person name="Sullivan W."/>
            <person name="Andreopoulos W.B."/>
            <person name="Clum A."/>
            <person name="Lindquist E."/>
            <person name="Daum C."/>
            <person name="Ramamoorthy G.K."/>
            <person name="Gryganskyi A."/>
            <person name="Culley D."/>
            <person name="Magnuson J.K."/>
            <person name="James T.Y."/>
            <person name="O'Malley M.A."/>
            <person name="Stajich J.E."/>
            <person name="Spatafora J.W."/>
            <person name="Visel A."/>
            <person name="Grigoriev I.V."/>
        </authorList>
    </citation>
    <scope>NUCLEOTIDE SEQUENCE [LARGE SCALE GENOMIC DNA]</scope>
    <source>
        <strain evidence="6 7">PL171</strain>
    </source>
</reference>
<accession>A0A1Y2HSP9</accession>
<dbReference type="AlphaFoldDB" id="A0A1Y2HSP9"/>
<evidence type="ECO:0000256" key="4">
    <source>
        <dbReference type="SAM" id="MobiDB-lite"/>
    </source>
</evidence>
<dbReference type="OrthoDB" id="21243at2759"/>
<dbReference type="STRING" id="765915.A0A1Y2HSP9"/>
<dbReference type="GO" id="GO:0000976">
    <property type="term" value="F:transcription cis-regulatory region binding"/>
    <property type="evidence" value="ECO:0007669"/>
    <property type="project" value="TreeGrafter"/>
</dbReference>
<sequence length="547" mass="58504">MSGKTTTSSNGEKDKDSAKPKQTVTVFPDIENAEAPIQLSRETTHSNHHVYIAPDNLTLRGTKGYCQAKCNNGVTEGRWYYEVELKNMGPQDNARIGWSMISSLLTGPCGFDLFSFSYRARTGMLYHDSRPRSPPTVDDLAQFVKGYGPGDVLGVEIYLPKPSDQQQSILDSRVWRPKARSSYEAFKVPLPLPKAGPQSEIRYYVNGQLLGTAFSDLYLGKYHPAFSLFRDAEATVNFGPAFKFPPAHLVTEADPHTCPCILFIILFHRPSDHIPSADPSLQTNTIAPHPTSFFTSLSTSTQPSSETAGNPPSTPSRAAPPPPLTLLAPEPDRPESASQRHQAWVLMHAHGRAFPYYRVRDIIPGKHYVDKSGSRVSTKVQVASPTSPFRSAATKSAGEVRSHAATTSVAAAAAARPESDGEQGAVVHGDGMPISPMSPIGASKRRRTMGGGAAPGIMSPTLGGGGAAHSVGEMATLVLPPMLPVQVEHRFMPASHQDEDVEMPDAKSTEAGAGERAGGGVGVGVVVGTGENRDGLAGDMFRDSPLA</sequence>
<dbReference type="SMART" id="SM00449">
    <property type="entry name" value="SPRY"/>
    <property type="match status" value="1"/>
</dbReference>
<dbReference type="InterPro" id="IPR013320">
    <property type="entry name" value="ConA-like_dom_sf"/>
</dbReference>
<comment type="subcellular location">
    <subcellularLocation>
        <location evidence="1">Nucleus</location>
    </subcellularLocation>
</comment>
<keyword evidence="2" id="KW-0539">Nucleus</keyword>
<dbReference type="InterPro" id="IPR043136">
    <property type="entry name" value="B30.2/SPRY_sf"/>
</dbReference>
<feature type="region of interest" description="Disordered" evidence="4">
    <location>
        <begin position="292"/>
        <end position="340"/>
    </location>
</feature>
<evidence type="ECO:0000313" key="6">
    <source>
        <dbReference type="EMBL" id="ORZ37559.1"/>
    </source>
</evidence>
<dbReference type="Proteomes" id="UP000193411">
    <property type="component" value="Unassembled WGS sequence"/>
</dbReference>
<feature type="region of interest" description="Disordered" evidence="4">
    <location>
        <begin position="1"/>
        <end position="24"/>
    </location>
</feature>
<dbReference type="EMBL" id="MCFL01000012">
    <property type="protein sequence ID" value="ORZ37559.1"/>
    <property type="molecule type" value="Genomic_DNA"/>
</dbReference>
<dbReference type="InterPro" id="IPR003877">
    <property type="entry name" value="SPRY_dom"/>
</dbReference>
<feature type="region of interest" description="Disordered" evidence="4">
    <location>
        <begin position="414"/>
        <end position="450"/>
    </location>
</feature>
<evidence type="ECO:0000256" key="2">
    <source>
        <dbReference type="ARBA" id="ARBA00023242"/>
    </source>
</evidence>
<keyword evidence="6" id="KW-0430">Lectin</keyword>
<dbReference type="Gene3D" id="2.60.120.920">
    <property type="match status" value="1"/>
</dbReference>
<feature type="compositionally biased region" description="Polar residues" evidence="4">
    <location>
        <begin position="1"/>
        <end position="10"/>
    </location>
</feature>
<feature type="compositionally biased region" description="Low complexity" evidence="4">
    <location>
        <begin position="292"/>
        <end position="307"/>
    </location>
</feature>
<dbReference type="SUPFAM" id="SSF49899">
    <property type="entry name" value="Concanavalin A-like lectins/glucanases"/>
    <property type="match status" value="1"/>
</dbReference>
<dbReference type="CDD" id="cd12872">
    <property type="entry name" value="SPRY_Ash2"/>
    <property type="match status" value="1"/>
</dbReference>
<dbReference type="PANTHER" id="PTHR10598">
    <property type="entry name" value="SET1/ASH2 HISTONE METHYLTRANSFERASE COMPLEX SUBUNIT ASH2"/>
    <property type="match status" value="1"/>
</dbReference>
<evidence type="ECO:0000256" key="3">
    <source>
        <dbReference type="ARBA" id="ARBA00038149"/>
    </source>
</evidence>
<comment type="similarity">
    <text evidence="3">Belongs to the cclA family.</text>
</comment>
<gene>
    <name evidence="6" type="ORF">BCR44DRAFT_1430450</name>
</gene>
<feature type="compositionally biased region" description="Pro residues" evidence="4">
    <location>
        <begin position="312"/>
        <end position="324"/>
    </location>
</feature>
<evidence type="ECO:0000313" key="7">
    <source>
        <dbReference type="Proteomes" id="UP000193411"/>
    </source>
</evidence>
<dbReference type="InterPro" id="IPR001870">
    <property type="entry name" value="B30.2/SPRY"/>
</dbReference>
<dbReference type="PROSITE" id="PS50188">
    <property type="entry name" value="B302_SPRY"/>
    <property type="match status" value="1"/>
</dbReference>
<evidence type="ECO:0000259" key="5">
    <source>
        <dbReference type="PROSITE" id="PS50188"/>
    </source>
</evidence>
<dbReference type="GO" id="GO:0030246">
    <property type="term" value="F:carbohydrate binding"/>
    <property type="evidence" value="ECO:0007669"/>
    <property type="project" value="UniProtKB-KW"/>
</dbReference>
<dbReference type="InterPro" id="IPR037353">
    <property type="entry name" value="ASH2"/>
</dbReference>
<organism evidence="6 7">
    <name type="scientific">Catenaria anguillulae PL171</name>
    <dbReference type="NCBI Taxonomy" id="765915"/>
    <lineage>
        <taxon>Eukaryota</taxon>
        <taxon>Fungi</taxon>
        <taxon>Fungi incertae sedis</taxon>
        <taxon>Blastocladiomycota</taxon>
        <taxon>Blastocladiomycetes</taxon>
        <taxon>Blastocladiales</taxon>
        <taxon>Catenariaceae</taxon>
        <taxon>Catenaria</taxon>
    </lineage>
</organism>
<feature type="domain" description="B30.2/SPRY" evidence="5">
    <location>
        <begin position="19"/>
        <end position="243"/>
    </location>
</feature>
<evidence type="ECO:0000256" key="1">
    <source>
        <dbReference type="ARBA" id="ARBA00004123"/>
    </source>
</evidence>
<comment type="caution">
    <text evidence="6">The sequence shown here is derived from an EMBL/GenBank/DDBJ whole genome shotgun (WGS) entry which is preliminary data.</text>
</comment>